<comment type="cofactor">
    <cofactor evidence="2">
        <name>Zn(2+)</name>
        <dbReference type="ChEBI" id="CHEBI:29105"/>
    </cofactor>
</comment>
<dbReference type="InterPro" id="IPR001841">
    <property type="entry name" value="Znf_RING"/>
</dbReference>
<name>A0A5B7B0H7_DAVIN</name>
<evidence type="ECO:0000256" key="13">
    <source>
        <dbReference type="SAM" id="Phobius"/>
    </source>
</evidence>
<evidence type="ECO:0000256" key="12">
    <source>
        <dbReference type="PROSITE-ProRule" id="PRU00175"/>
    </source>
</evidence>
<dbReference type="GO" id="GO:0016567">
    <property type="term" value="P:protein ubiquitination"/>
    <property type="evidence" value="ECO:0007669"/>
    <property type="project" value="UniProtKB-UniPathway"/>
</dbReference>
<evidence type="ECO:0000256" key="11">
    <source>
        <dbReference type="ARBA" id="ARBA00022833"/>
    </source>
</evidence>
<evidence type="ECO:0000313" key="16">
    <source>
        <dbReference type="EMBL" id="MPA60953.1"/>
    </source>
</evidence>
<evidence type="ECO:0000256" key="6">
    <source>
        <dbReference type="ARBA" id="ARBA00022679"/>
    </source>
</evidence>
<dbReference type="GO" id="GO:0061630">
    <property type="term" value="F:ubiquitin protein ligase activity"/>
    <property type="evidence" value="ECO:0007669"/>
    <property type="project" value="UniProtKB-EC"/>
</dbReference>
<dbReference type="InterPro" id="IPR044066">
    <property type="entry name" value="TRIAD_supradom"/>
</dbReference>
<evidence type="ECO:0000256" key="9">
    <source>
        <dbReference type="ARBA" id="ARBA00022771"/>
    </source>
</evidence>
<evidence type="ECO:0000256" key="1">
    <source>
        <dbReference type="ARBA" id="ARBA00001798"/>
    </source>
</evidence>
<dbReference type="PANTHER" id="PTHR11685">
    <property type="entry name" value="RBR FAMILY RING FINGER AND IBR DOMAIN-CONTAINING"/>
    <property type="match status" value="1"/>
</dbReference>
<evidence type="ECO:0000256" key="7">
    <source>
        <dbReference type="ARBA" id="ARBA00022723"/>
    </source>
</evidence>
<keyword evidence="8" id="KW-0677">Repeat</keyword>
<dbReference type="EMBL" id="GHES01030394">
    <property type="protein sequence ID" value="MPA60953.1"/>
    <property type="molecule type" value="Transcribed_RNA"/>
</dbReference>
<dbReference type="InterPro" id="IPR013083">
    <property type="entry name" value="Znf_RING/FYVE/PHD"/>
</dbReference>
<evidence type="ECO:0000256" key="2">
    <source>
        <dbReference type="ARBA" id="ARBA00001947"/>
    </source>
</evidence>
<keyword evidence="11" id="KW-0862">Zinc</keyword>
<dbReference type="PROSITE" id="PS51873">
    <property type="entry name" value="TRIAD"/>
    <property type="match status" value="1"/>
</dbReference>
<keyword evidence="9 12" id="KW-0863">Zinc-finger</keyword>
<dbReference type="AlphaFoldDB" id="A0A5B7B0H7"/>
<dbReference type="InterPro" id="IPR002867">
    <property type="entry name" value="IBR_dom"/>
</dbReference>
<feature type="domain" description="RING-type" evidence="14">
    <location>
        <begin position="205"/>
        <end position="250"/>
    </location>
</feature>
<comment type="catalytic activity">
    <reaction evidence="1">
        <text>[E2 ubiquitin-conjugating enzyme]-S-ubiquitinyl-L-cysteine + [acceptor protein]-L-lysine = [E2 ubiquitin-conjugating enzyme]-L-cysteine + [acceptor protein]-N(6)-ubiquitinyl-L-lysine.</text>
        <dbReference type="EC" id="2.3.2.31"/>
    </reaction>
</comment>
<keyword evidence="13" id="KW-0812">Transmembrane</keyword>
<protein>
    <recommendedName>
        <fullName evidence="5">RBR-type E3 ubiquitin transferase</fullName>
        <ecNumber evidence="5">2.3.2.31</ecNumber>
    </recommendedName>
</protein>
<proteinExistence type="inferred from homology"/>
<dbReference type="Gene3D" id="3.30.40.10">
    <property type="entry name" value="Zinc/RING finger domain, C3HC4 (zinc finger)"/>
    <property type="match status" value="1"/>
</dbReference>
<evidence type="ECO:0000259" key="15">
    <source>
        <dbReference type="PROSITE" id="PS51873"/>
    </source>
</evidence>
<dbReference type="EC" id="2.3.2.31" evidence="5"/>
<dbReference type="PROSITE" id="PS50089">
    <property type="entry name" value="ZF_RING_2"/>
    <property type="match status" value="1"/>
</dbReference>
<accession>A0A5B7B0H7</accession>
<dbReference type="Gene3D" id="1.20.120.1750">
    <property type="match status" value="1"/>
</dbReference>
<dbReference type="UniPathway" id="UPA00143"/>
<feature type="transmembrane region" description="Helical" evidence="13">
    <location>
        <begin position="74"/>
        <end position="94"/>
    </location>
</feature>
<keyword evidence="7" id="KW-0479">Metal-binding</keyword>
<dbReference type="CDD" id="cd22584">
    <property type="entry name" value="Rcat_RBR_unk"/>
    <property type="match status" value="1"/>
</dbReference>
<evidence type="ECO:0000259" key="14">
    <source>
        <dbReference type="PROSITE" id="PS50089"/>
    </source>
</evidence>
<dbReference type="FunFam" id="3.30.40.10:FF:000230">
    <property type="entry name" value="RBR-type E3 ubiquitin transferase"/>
    <property type="match status" value="1"/>
</dbReference>
<keyword evidence="13" id="KW-0472">Membrane</keyword>
<evidence type="ECO:0000256" key="10">
    <source>
        <dbReference type="ARBA" id="ARBA00022786"/>
    </source>
</evidence>
<keyword evidence="13" id="KW-1133">Transmembrane helix</keyword>
<gene>
    <name evidence="16" type="ORF">Din_030394</name>
</gene>
<evidence type="ECO:0000256" key="4">
    <source>
        <dbReference type="ARBA" id="ARBA00005884"/>
    </source>
</evidence>
<reference evidence="16" key="1">
    <citation type="submission" date="2019-08" db="EMBL/GenBank/DDBJ databases">
        <title>Reference gene set and small RNA set construction with multiple tissues from Davidia involucrata Baill.</title>
        <authorList>
            <person name="Yang H."/>
            <person name="Zhou C."/>
            <person name="Li G."/>
            <person name="Wang J."/>
            <person name="Gao P."/>
            <person name="Wang M."/>
            <person name="Wang R."/>
            <person name="Zhao Y."/>
        </authorList>
    </citation>
    <scope>NUCLEOTIDE SEQUENCE</scope>
    <source>
        <tissue evidence="16">Mixed with DoveR01_LX</tissue>
    </source>
</reference>
<dbReference type="SMART" id="SM00647">
    <property type="entry name" value="IBR"/>
    <property type="match status" value="2"/>
</dbReference>
<evidence type="ECO:0000256" key="8">
    <source>
        <dbReference type="ARBA" id="ARBA00022737"/>
    </source>
</evidence>
<comment type="similarity">
    <text evidence="4">Belongs to the RBR family. Ariadne subfamily.</text>
</comment>
<feature type="domain" description="RING-type" evidence="15">
    <location>
        <begin position="201"/>
        <end position="409"/>
    </location>
</feature>
<keyword evidence="10" id="KW-0833">Ubl conjugation pathway</keyword>
<evidence type="ECO:0000256" key="3">
    <source>
        <dbReference type="ARBA" id="ARBA00003976"/>
    </source>
</evidence>
<comment type="function">
    <text evidence="3">Might act as an E3 ubiquitin-protein ligase, or as part of E3 complex, which accepts ubiquitin from specific E2 ubiquitin-conjugating enzymes and then transfers it to substrates.</text>
</comment>
<dbReference type="GO" id="GO:0008270">
    <property type="term" value="F:zinc ion binding"/>
    <property type="evidence" value="ECO:0007669"/>
    <property type="project" value="UniProtKB-KW"/>
</dbReference>
<dbReference type="SUPFAM" id="SSF57850">
    <property type="entry name" value="RING/U-box"/>
    <property type="match status" value="3"/>
</dbReference>
<organism evidence="16">
    <name type="scientific">Davidia involucrata</name>
    <name type="common">Dove tree</name>
    <dbReference type="NCBI Taxonomy" id="16924"/>
    <lineage>
        <taxon>Eukaryota</taxon>
        <taxon>Viridiplantae</taxon>
        <taxon>Streptophyta</taxon>
        <taxon>Embryophyta</taxon>
        <taxon>Tracheophyta</taxon>
        <taxon>Spermatophyta</taxon>
        <taxon>Magnoliopsida</taxon>
        <taxon>eudicotyledons</taxon>
        <taxon>Gunneridae</taxon>
        <taxon>Pentapetalae</taxon>
        <taxon>asterids</taxon>
        <taxon>Cornales</taxon>
        <taxon>Nyssaceae</taxon>
        <taxon>Davidia</taxon>
    </lineage>
</organism>
<evidence type="ECO:0000256" key="5">
    <source>
        <dbReference type="ARBA" id="ARBA00012251"/>
    </source>
</evidence>
<dbReference type="CDD" id="cd22582">
    <property type="entry name" value="BRcat_RBR_unk"/>
    <property type="match status" value="1"/>
</dbReference>
<sequence>MFSGLIPGLNSVNSPEDELPFQFPPLLRSVLNLHNQSLSFNAYPLGNLSLFNPYPSFLRRESSDSGVLLDLRTLIIWSTSAVIFLLVSVALLLYSNKKSKSYTVVAPIITEAPGESPESDAEAATLSPIHLSYDALFNGNEGEIVPISDVKYAEELQVQVALLASLQASQVAKKASSSAMQASPILNPELSKIENEIGEASQSFCEICLDNKEGWQMFRNESCSHSFCYDCTSKHIMAKIQANIKTITCPGVDCKSVLDFNACRLMIPKDILAQWDESLCKSIIIESQILYCPFRDCSAMLVDDSDEVIREIKCPACRRSFCALCRVPWHLEFTCEEFQKLNVKEKGGEDEMVEELAKKKNWRKCPHCKYYVEKTEGCLHITCRCGYEFCYRCGSKWTGSLGSCCRQIS</sequence>
<dbReference type="InterPro" id="IPR031127">
    <property type="entry name" value="E3_UB_ligase_RBR"/>
</dbReference>
<keyword evidence="6" id="KW-0808">Transferase</keyword>
<dbReference type="Pfam" id="PF01485">
    <property type="entry name" value="IBR"/>
    <property type="match status" value="2"/>
</dbReference>